<feature type="domain" description="Fucosyltransferase N-terminal" evidence="14">
    <location>
        <begin position="58"/>
        <end position="189"/>
    </location>
</feature>
<dbReference type="UniPathway" id="UPA00378"/>
<keyword evidence="10" id="KW-0325">Glycoprotein</keyword>
<dbReference type="GO" id="GO:0032580">
    <property type="term" value="C:Golgi cisterna membrane"/>
    <property type="evidence" value="ECO:0007669"/>
    <property type="project" value="UniProtKB-SubCell"/>
</dbReference>
<dbReference type="VEuPathDB" id="AmoebaDB:ACA1_364520"/>
<dbReference type="SUPFAM" id="SSF53756">
    <property type="entry name" value="UDP-Glycosyltransferase/glycogen phosphorylase"/>
    <property type="match status" value="1"/>
</dbReference>
<feature type="transmembrane region" description="Helical" evidence="12">
    <location>
        <begin position="430"/>
        <end position="449"/>
    </location>
</feature>
<organism evidence="15 16">
    <name type="scientific">Acanthamoeba castellanii (strain ATCC 30010 / Neff)</name>
    <dbReference type="NCBI Taxonomy" id="1257118"/>
    <lineage>
        <taxon>Eukaryota</taxon>
        <taxon>Amoebozoa</taxon>
        <taxon>Discosea</taxon>
        <taxon>Longamoebia</taxon>
        <taxon>Centramoebida</taxon>
        <taxon>Acanthamoebidae</taxon>
        <taxon>Acanthamoeba</taxon>
    </lineage>
</organism>
<evidence type="ECO:0000256" key="6">
    <source>
        <dbReference type="ARBA" id="ARBA00022692"/>
    </source>
</evidence>
<evidence type="ECO:0000256" key="11">
    <source>
        <dbReference type="ARBA" id="ARBA00037847"/>
    </source>
</evidence>
<evidence type="ECO:0000256" key="8">
    <source>
        <dbReference type="ARBA" id="ARBA00022989"/>
    </source>
</evidence>
<reference evidence="15 16" key="1">
    <citation type="journal article" date="2013" name="Genome Biol.">
        <title>Genome of Acanthamoeba castellanii highlights extensive lateral gene transfer and early evolution of tyrosine kinase signaling.</title>
        <authorList>
            <person name="Clarke M."/>
            <person name="Lohan A.J."/>
            <person name="Liu B."/>
            <person name="Lagkouvardos I."/>
            <person name="Roy S."/>
            <person name="Zafar N."/>
            <person name="Bertelli C."/>
            <person name="Schilde C."/>
            <person name="Kianianmomeni A."/>
            <person name="Burglin T.R."/>
            <person name="Frech C."/>
            <person name="Turcotte B."/>
            <person name="Kopec K.O."/>
            <person name="Synnott J.M."/>
            <person name="Choo C."/>
            <person name="Paponov I."/>
            <person name="Finkler A."/>
            <person name="Soon Heng Tan C."/>
            <person name="Hutchins A.P."/>
            <person name="Weinmeier T."/>
            <person name="Rattei T."/>
            <person name="Chu J.S."/>
            <person name="Gimenez G."/>
            <person name="Irimia M."/>
            <person name="Rigden D.J."/>
            <person name="Fitzpatrick D.A."/>
            <person name="Lorenzo-Morales J."/>
            <person name="Bateman A."/>
            <person name="Chiu C.H."/>
            <person name="Tang P."/>
            <person name="Hegemann P."/>
            <person name="Fromm H."/>
            <person name="Raoult D."/>
            <person name="Greub G."/>
            <person name="Miranda-Saavedra D."/>
            <person name="Chen N."/>
            <person name="Nash P."/>
            <person name="Ginger M.L."/>
            <person name="Horn M."/>
            <person name="Schaap P."/>
            <person name="Caler L."/>
            <person name="Loftus B."/>
        </authorList>
    </citation>
    <scope>NUCLEOTIDE SEQUENCE [LARGE SCALE GENOMIC DNA]</scope>
    <source>
        <strain evidence="15 16">Neff</strain>
    </source>
</reference>
<comment type="subcellular location">
    <subcellularLocation>
        <location evidence="11">Endomembrane system</location>
        <topology evidence="11">Single-pass membrane protein</topology>
    </subcellularLocation>
    <subcellularLocation>
        <location evidence="12">Golgi apparatus</location>
        <location evidence="12">Golgi stack membrane</location>
        <topology evidence="12">Single-pass type II membrane protein</topology>
    </subcellularLocation>
    <subcellularLocation>
        <location evidence="1">Membrane</location>
        <topology evidence="1">Single-pass type II membrane protein</topology>
    </subcellularLocation>
</comment>
<evidence type="ECO:0000313" key="16">
    <source>
        <dbReference type="Proteomes" id="UP000011083"/>
    </source>
</evidence>
<dbReference type="RefSeq" id="XP_004335938.1">
    <property type="nucleotide sequence ID" value="XM_004335890.1"/>
</dbReference>
<dbReference type="InterPro" id="IPR038577">
    <property type="entry name" value="GT10-like_C_sf"/>
</dbReference>
<evidence type="ECO:0000256" key="7">
    <source>
        <dbReference type="ARBA" id="ARBA00022968"/>
    </source>
</evidence>
<gene>
    <name evidence="15" type="ORF">ACA1_364520</name>
</gene>
<protein>
    <recommendedName>
        <fullName evidence="12">Fucosyltransferase</fullName>
        <ecNumber evidence="12">2.4.1.-</ecNumber>
    </recommendedName>
</protein>
<dbReference type="EC" id="2.4.1.-" evidence="12"/>
<dbReference type="KEGG" id="acan:ACA1_364520"/>
<dbReference type="InterPro" id="IPR001503">
    <property type="entry name" value="Glyco_trans_10"/>
</dbReference>
<evidence type="ECO:0000256" key="3">
    <source>
        <dbReference type="ARBA" id="ARBA00008919"/>
    </source>
</evidence>
<keyword evidence="9 12" id="KW-0472">Membrane</keyword>
<keyword evidence="12" id="KW-0333">Golgi apparatus</keyword>
<evidence type="ECO:0000256" key="12">
    <source>
        <dbReference type="RuleBase" id="RU003832"/>
    </source>
</evidence>
<feature type="transmembrane region" description="Helical" evidence="12">
    <location>
        <begin position="12"/>
        <end position="35"/>
    </location>
</feature>
<keyword evidence="6 12" id="KW-0812">Transmembrane</keyword>
<comment type="caution">
    <text evidence="12">Lacks conserved residue(s) required for the propagation of feature annotation.</text>
</comment>
<feature type="domain" description="Fucosyltransferase C-terminal" evidence="13">
    <location>
        <begin position="206"/>
        <end position="381"/>
    </location>
</feature>
<dbReference type="FunFam" id="3.40.50.11660:FF:000002">
    <property type="entry name" value="Alpha-(1,3)-fucosyltransferase"/>
    <property type="match status" value="1"/>
</dbReference>
<keyword evidence="5 12" id="KW-0808">Transferase</keyword>
<dbReference type="InterPro" id="IPR055270">
    <property type="entry name" value="Glyco_tran_10_C"/>
</dbReference>
<dbReference type="AlphaFoldDB" id="L8GLH4"/>
<evidence type="ECO:0000256" key="4">
    <source>
        <dbReference type="ARBA" id="ARBA00022676"/>
    </source>
</evidence>
<dbReference type="PANTHER" id="PTHR11929">
    <property type="entry name" value="ALPHA- 1,3 -FUCOSYLTRANSFERASE"/>
    <property type="match status" value="1"/>
</dbReference>
<accession>L8GLH4</accession>
<proteinExistence type="inferred from homology"/>
<dbReference type="Gene3D" id="3.40.50.11660">
    <property type="entry name" value="Glycosyl transferase family 10, C-terminal domain"/>
    <property type="match status" value="1"/>
</dbReference>
<evidence type="ECO:0000256" key="5">
    <source>
        <dbReference type="ARBA" id="ARBA00022679"/>
    </source>
</evidence>
<dbReference type="GO" id="GO:0046920">
    <property type="term" value="F:alpha-(1-&gt;3)-fucosyltransferase activity"/>
    <property type="evidence" value="ECO:0007669"/>
    <property type="project" value="TreeGrafter"/>
</dbReference>
<dbReference type="Proteomes" id="UP000011083">
    <property type="component" value="Unassembled WGS sequence"/>
</dbReference>
<keyword evidence="7" id="KW-0735">Signal-anchor</keyword>
<dbReference type="OMA" id="ESRYQTW"/>
<evidence type="ECO:0000313" key="15">
    <source>
        <dbReference type="EMBL" id="ELR13925.1"/>
    </source>
</evidence>
<name>L8GLH4_ACACF</name>
<dbReference type="Pfam" id="PF17039">
    <property type="entry name" value="Glyco_tran_10_N"/>
    <property type="match status" value="1"/>
</dbReference>
<evidence type="ECO:0000259" key="14">
    <source>
        <dbReference type="Pfam" id="PF17039"/>
    </source>
</evidence>
<comment type="pathway">
    <text evidence="2">Protein modification; protein glycosylation.</text>
</comment>
<comment type="similarity">
    <text evidence="3 12">Belongs to the glycosyltransferase 10 family.</text>
</comment>
<dbReference type="PANTHER" id="PTHR11929:SF194">
    <property type="entry name" value="ALPHA-(1,3)-FUCOSYLTRANSFERASE 10"/>
    <property type="match status" value="1"/>
</dbReference>
<keyword evidence="8 12" id="KW-1133">Transmembrane helix</keyword>
<evidence type="ECO:0000256" key="10">
    <source>
        <dbReference type="ARBA" id="ARBA00023180"/>
    </source>
</evidence>
<evidence type="ECO:0000259" key="13">
    <source>
        <dbReference type="Pfam" id="PF00852"/>
    </source>
</evidence>
<evidence type="ECO:0000256" key="2">
    <source>
        <dbReference type="ARBA" id="ARBA00004922"/>
    </source>
</evidence>
<dbReference type="InterPro" id="IPR031481">
    <property type="entry name" value="Glyco_tran_10_N"/>
</dbReference>
<dbReference type="OrthoDB" id="20731at2759"/>
<dbReference type="EMBL" id="KB008073">
    <property type="protein sequence ID" value="ELR13925.1"/>
    <property type="molecule type" value="Genomic_DNA"/>
</dbReference>
<evidence type="ECO:0000256" key="1">
    <source>
        <dbReference type="ARBA" id="ARBA00004606"/>
    </source>
</evidence>
<evidence type="ECO:0000256" key="9">
    <source>
        <dbReference type="ARBA" id="ARBA00023136"/>
    </source>
</evidence>
<sequence length="461" mass="52420">MVTRHSCQCHTLDILFAGLGLGPVLFVLVVGSGFLSSWTGLGDQGLVEDFEPPPQGSNATTILYYTTWFENVVAPLTGYKLKTCPGHGAAPLECAFTSNKRALDQAHVVVFHSRDLELAKMPAARPFASQLWAYWSEENPLYDHRSCGWYYRFKWWERQCDKVSLDPERLALFDLRMGYQLWSEVVVSYIHPSLKQHTDRPMSPSWQERRNAVVWIANNCASFNKREKYIAALMKHYPVHSYGDCLRTMPGKEGKVSEEEILKLMSQYKFAFAWENANCADYVTEKLVHVFISGGLPIVDGPDDYSPFVPNNHSVIRVSDFAGPKALADHLRLLEKDQALYESYFTYKPPTSHYHPAFLAADLGQDIGCKLCRAVAQQRVEAHAGRKKVVQLDGSCTRRRWDREYYDDGTMSSGPAELWIEEWGFGSEDLVLWAIGVGGMLASLLLARLHRRKHRLEKSTR</sequence>
<dbReference type="GeneID" id="14914453"/>
<dbReference type="Pfam" id="PF00852">
    <property type="entry name" value="Glyco_transf_10"/>
    <property type="match status" value="1"/>
</dbReference>
<keyword evidence="4 12" id="KW-0328">Glycosyltransferase</keyword>
<keyword evidence="16" id="KW-1185">Reference proteome</keyword>